<evidence type="ECO:0000313" key="4">
    <source>
        <dbReference type="Proteomes" id="UP000279275"/>
    </source>
</evidence>
<keyword evidence="4" id="KW-1185">Reference proteome</keyword>
<keyword evidence="1" id="KW-0732">Signal</keyword>
<accession>A0A3M2KWT3</accession>
<feature type="chain" id="PRO_5039225169" evidence="1">
    <location>
        <begin position="25"/>
        <end position="487"/>
    </location>
</feature>
<proteinExistence type="predicted"/>
<dbReference type="Pfam" id="PF16640">
    <property type="entry name" value="Big_3_5"/>
    <property type="match status" value="3"/>
</dbReference>
<sequence length="487" mass="47598">MAYRAIARSVAVCAAATSALGALAALGAGSAAAASGSITWTDGSSQFTRTISDVSPAEGETVTVSTQFARNSIVDEYIYNIKDRHPACMTYVDGSAKMSNGTTDYPYANPEVVADEGNGGGYVRVSFSATNWPVMNRPLAHQSPVFSVQYKVGHDCARGTALTTGMDYGGSLGSGLYPTKGPSITVGKSTSTTSLAPVTDARVGQAATLTATVTGGSAGDPVNFFDGTAQIGSGTLDATGTATAQWTPTVKGAHSLTAKYPDSASATGSQSAAVAVQVADQNATSTVALAPVSDAQVGRASTVTATVSPAAAGGTVELLDGTTSLATIPVDAQGHAAYQWTPATSGAHTLTATFSGRDGVTGSTTTVTVSVADAPSGATASTTTLAAVSGAQVGAATTLTATVSPASAGGTVTFKDGGTVIGTATVGSDGTATLQWTPATAGQRTVSAEYSGAGTVNASSDRTSVVVGGGTGGTGSFAGLGSLSGGK</sequence>
<name>A0A3M2KWT3_9NOCA</name>
<dbReference type="OrthoDB" id="4527838at2"/>
<dbReference type="Proteomes" id="UP000279275">
    <property type="component" value="Unassembled WGS sequence"/>
</dbReference>
<comment type="caution">
    <text evidence="3">The sequence shown here is derived from an EMBL/GenBank/DDBJ whole genome shotgun (WGS) entry which is preliminary data.</text>
</comment>
<reference evidence="3 4" key="1">
    <citation type="submission" date="2018-10" db="EMBL/GenBank/DDBJ databases">
        <title>Isolation from cow dung.</title>
        <authorList>
            <person name="Ling L."/>
        </authorList>
    </citation>
    <scope>NUCLEOTIDE SEQUENCE [LARGE SCALE GENOMIC DNA]</scope>
    <source>
        <strain evidence="3 4">NEAU-LL90</strain>
    </source>
</reference>
<dbReference type="Gene3D" id="2.60.40.10">
    <property type="entry name" value="Immunoglobulins"/>
    <property type="match status" value="3"/>
</dbReference>
<feature type="signal peptide" evidence="1">
    <location>
        <begin position="1"/>
        <end position="24"/>
    </location>
</feature>
<dbReference type="InterPro" id="IPR032109">
    <property type="entry name" value="Big_3_5"/>
</dbReference>
<dbReference type="InterPro" id="IPR013783">
    <property type="entry name" value="Ig-like_fold"/>
</dbReference>
<protein>
    <submittedName>
        <fullName evidence="3">Ig-like domain repeat protein</fullName>
    </submittedName>
</protein>
<evidence type="ECO:0000313" key="3">
    <source>
        <dbReference type="EMBL" id="RMI29959.1"/>
    </source>
</evidence>
<dbReference type="RefSeq" id="WP_122190471.1">
    <property type="nucleotide sequence ID" value="NZ_RFFH01000012.1"/>
</dbReference>
<organism evidence="3 4">
    <name type="scientific">Nocardia stercoris</name>
    <dbReference type="NCBI Taxonomy" id="2483361"/>
    <lineage>
        <taxon>Bacteria</taxon>
        <taxon>Bacillati</taxon>
        <taxon>Actinomycetota</taxon>
        <taxon>Actinomycetes</taxon>
        <taxon>Mycobacteriales</taxon>
        <taxon>Nocardiaceae</taxon>
        <taxon>Nocardia</taxon>
    </lineage>
</organism>
<dbReference type="GO" id="GO:0005975">
    <property type="term" value="P:carbohydrate metabolic process"/>
    <property type="evidence" value="ECO:0007669"/>
    <property type="project" value="UniProtKB-ARBA"/>
</dbReference>
<evidence type="ECO:0000259" key="2">
    <source>
        <dbReference type="Pfam" id="PF16640"/>
    </source>
</evidence>
<feature type="domain" description="Bacterial Ig-like" evidence="2">
    <location>
        <begin position="199"/>
        <end position="279"/>
    </location>
</feature>
<feature type="domain" description="Bacterial Ig-like" evidence="2">
    <location>
        <begin position="389"/>
        <end position="467"/>
    </location>
</feature>
<dbReference type="EMBL" id="RFFH01000012">
    <property type="protein sequence ID" value="RMI29959.1"/>
    <property type="molecule type" value="Genomic_DNA"/>
</dbReference>
<evidence type="ECO:0000256" key="1">
    <source>
        <dbReference type="SAM" id="SignalP"/>
    </source>
</evidence>
<feature type="domain" description="Bacterial Ig-like" evidence="2">
    <location>
        <begin position="293"/>
        <end position="372"/>
    </location>
</feature>
<dbReference type="AlphaFoldDB" id="A0A3M2KWT3"/>
<gene>
    <name evidence="3" type="ORF">EBN03_24555</name>
</gene>